<sequence>MGRRYNRYKANKQLDASLKYKKNLRKAGVPLRDDLARAAFIRVLDDLADKLEKGDGEKLEKGINVWIRRLPDRFDKEKAHDRLRKIVAQHRLARLEAKGMTDSDV</sequence>
<accession>A0ABY5S0K1</accession>
<dbReference type="EMBL" id="CP102847">
    <property type="protein sequence ID" value="UVF22813.1"/>
    <property type="molecule type" value="Genomic_DNA"/>
</dbReference>
<keyword evidence="2" id="KW-1185">Reference proteome</keyword>
<keyword evidence="1" id="KW-0614">Plasmid</keyword>
<evidence type="ECO:0000313" key="1">
    <source>
        <dbReference type="EMBL" id="UVF22813.1"/>
    </source>
</evidence>
<name>A0ABY5S0K1_9HYPH</name>
<dbReference type="RefSeq" id="WP_173949764.1">
    <property type="nucleotide sequence ID" value="NZ_CP102847.1"/>
</dbReference>
<gene>
    <name evidence="1" type="ORF">HPT29_027735</name>
</gene>
<organism evidence="1 2">
    <name type="scientific">Microvirga terrae</name>
    <dbReference type="NCBI Taxonomy" id="2740529"/>
    <lineage>
        <taxon>Bacteria</taxon>
        <taxon>Pseudomonadati</taxon>
        <taxon>Pseudomonadota</taxon>
        <taxon>Alphaproteobacteria</taxon>
        <taxon>Hyphomicrobiales</taxon>
        <taxon>Methylobacteriaceae</taxon>
        <taxon>Microvirga</taxon>
    </lineage>
</organism>
<geneLocation type="plasmid" evidence="1 2">
    <name>pR24_2</name>
</geneLocation>
<reference evidence="1" key="1">
    <citation type="submission" date="2022-08" db="EMBL/GenBank/DDBJ databases">
        <title>Microvirga terrae sp. nov., isolated from soil.</title>
        <authorList>
            <person name="Kim K.H."/>
            <person name="Seo Y.L."/>
            <person name="Kim J.M."/>
            <person name="Lee J.K."/>
            <person name="Han D.M."/>
            <person name="Jeon C.O."/>
        </authorList>
    </citation>
    <scope>NUCLEOTIDE SEQUENCE</scope>
    <source>
        <strain evidence="1">R24</strain>
        <plasmid evidence="1">pR24_2</plasmid>
    </source>
</reference>
<protein>
    <submittedName>
        <fullName evidence="1">Uncharacterized protein</fullName>
    </submittedName>
</protein>
<evidence type="ECO:0000313" key="2">
    <source>
        <dbReference type="Proteomes" id="UP001017257"/>
    </source>
</evidence>
<dbReference type="Proteomes" id="UP001017257">
    <property type="component" value="Plasmid pR24_2"/>
</dbReference>
<proteinExistence type="predicted"/>